<dbReference type="KEGG" id="ara:Arad_2328"/>
<reference evidence="1 2" key="1">
    <citation type="journal article" date="2009" name="J. Bacteriol.">
        <title>Genome sequences of three Agrobacterium biovars help elucidate the evolution of multichromosome genomes in bacteria.</title>
        <authorList>
            <person name="Slater S.C."/>
            <person name="Goldman B.S."/>
            <person name="Goodner B."/>
            <person name="Setubal J.C."/>
            <person name="Farrand S.K."/>
            <person name="Nester E.W."/>
            <person name="Burr T.J."/>
            <person name="Banta L."/>
            <person name="Dickerman A.W."/>
            <person name="Paulsen I."/>
            <person name="Otten L."/>
            <person name="Suen G."/>
            <person name="Welch R."/>
            <person name="Almeida N.F."/>
            <person name="Arnold F."/>
            <person name="Burton O.T."/>
            <person name="Du Z."/>
            <person name="Ewing A."/>
            <person name="Godsy E."/>
            <person name="Heisel S."/>
            <person name="Houmiel K.L."/>
            <person name="Jhaveri J."/>
            <person name="Lu J."/>
            <person name="Miller N.M."/>
            <person name="Norton S."/>
            <person name="Chen Q."/>
            <person name="Phoolcharoen W."/>
            <person name="Ohlin V."/>
            <person name="Ondrusek D."/>
            <person name="Pride N."/>
            <person name="Stricklin S.L."/>
            <person name="Sun J."/>
            <person name="Wheeler C."/>
            <person name="Wilson L."/>
            <person name="Zhu H."/>
            <person name="Wood D.W."/>
        </authorList>
    </citation>
    <scope>NUCLEOTIDE SEQUENCE [LARGE SCALE GENOMIC DNA]</scope>
    <source>
        <strain evidence="2">K84 / ATCC BAA-868</strain>
    </source>
</reference>
<organism evidence="1 2">
    <name type="scientific">Rhizobium rhizogenes (strain K84 / ATCC BAA-868)</name>
    <name type="common">Agrobacterium radiobacter</name>
    <dbReference type="NCBI Taxonomy" id="311403"/>
    <lineage>
        <taxon>Bacteria</taxon>
        <taxon>Pseudomonadati</taxon>
        <taxon>Pseudomonadota</taxon>
        <taxon>Alphaproteobacteria</taxon>
        <taxon>Hyphomicrobiales</taxon>
        <taxon>Rhizobiaceae</taxon>
        <taxon>Rhizobium/Agrobacterium group</taxon>
        <taxon>Rhizobium</taxon>
    </lineage>
</organism>
<dbReference type="RefSeq" id="WP_012651426.1">
    <property type="nucleotide sequence ID" value="NC_011985.1"/>
</dbReference>
<gene>
    <name evidence="1" type="ordered locus">Arad_2328</name>
</gene>
<proteinExistence type="predicted"/>
<evidence type="ECO:0000313" key="2">
    <source>
        <dbReference type="Proteomes" id="UP000001600"/>
    </source>
</evidence>
<evidence type="ECO:0000313" key="1">
    <source>
        <dbReference type="EMBL" id="ACM26547.1"/>
    </source>
</evidence>
<dbReference type="eggNOG" id="ENOG50323H2">
    <property type="taxonomic scope" value="Bacteria"/>
</dbReference>
<sequence>MEENKPRKQGFVVDAGNMPKLYPTHLHKPSFWESLGRAVATFGLLEDALARAIFAFTGTRQYSESEVEKAFGKWIAGLEKTLSDTLRPLIEKYASAVKAHPDAHVENFDDLVLHLKNASEIRNAICHGAWGAPNSQGFSELRYFAKTGEKFETPIDEKFLLTLQCHVAELISHVISSVTHMGWQFPGSSGPGDPIVKV</sequence>
<name>B9JF57_RHIR8</name>
<dbReference type="HOGENOM" id="CLU_103322_0_0_5"/>
<dbReference type="Proteomes" id="UP000001600">
    <property type="component" value="Chromosome 1"/>
</dbReference>
<accession>B9JF57</accession>
<protein>
    <recommendedName>
        <fullName evidence="3">RiboL-PSP-HEPN domain-containing protein</fullName>
    </recommendedName>
</protein>
<dbReference type="EMBL" id="CP000628">
    <property type="protein sequence ID" value="ACM26547.1"/>
    <property type="molecule type" value="Genomic_DNA"/>
</dbReference>
<evidence type="ECO:0008006" key="3">
    <source>
        <dbReference type="Google" id="ProtNLM"/>
    </source>
</evidence>
<dbReference type="AlphaFoldDB" id="B9JF57"/>